<dbReference type="InterPro" id="IPR003439">
    <property type="entry name" value="ABC_transporter-like_ATP-bd"/>
</dbReference>
<dbReference type="InterPro" id="IPR008995">
    <property type="entry name" value="Mo/tungstate-bd_C_term_dom"/>
</dbReference>
<dbReference type="InterPro" id="IPR017871">
    <property type="entry name" value="ABC_transporter-like_CS"/>
</dbReference>
<comment type="similarity">
    <text evidence="2">Belongs to the ABC transporter superfamily.</text>
</comment>
<dbReference type="InterPro" id="IPR013611">
    <property type="entry name" value="Transp-assoc_OB_typ2"/>
</dbReference>
<sequence length="368" mass="40916">MSRNGASIFAARDGGEAVTQVQLRAVRKEFGSFVALEHIDLNIASGELVALLGPSGCGKTTTLRMISGLDNPTNGEILFDGKDVSEVPVRDRNVGMVFQRYALFPHMNVEKNITFGLRVRNVSPEEVSERLEEILDIVQLTQFRHRFPAQLSGGQMQRVAIARTLITKPSVLMMDEPLANLDTNLRGEMRRFIRDLQQRFNITTIFVTHDQVEAMELSDRVAVLFDGRLEQFDTPDAIYHRPDKISVAKFMGASNIFECTVADGMIKAGFADLAAIGTQAFAQGERADAMVRSEAIRLLKEPQDGAANQVEGEIRTADFFGATVSYTVQVGEHELNVDEHSTEKLETGSRVFLQLPGDRIWLFPKRAN</sequence>
<dbReference type="SMART" id="SM00382">
    <property type="entry name" value="AAA"/>
    <property type="match status" value="1"/>
</dbReference>
<dbReference type="RefSeq" id="WP_271089460.1">
    <property type="nucleotide sequence ID" value="NZ_JAPJZH010000005.1"/>
</dbReference>
<dbReference type="PANTHER" id="PTHR43875:SF4">
    <property type="entry name" value="GLUCOSE IMPORT ATP-BINDING PROTEIN GLCV"/>
    <property type="match status" value="1"/>
</dbReference>
<proteinExistence type="inferred from homology"/>
<reference evidence="7" key="1">
    <citation type="submission" date="2022-11" db="EMBL/GenBank/DDBJ databases">
        <title>Hoeflea poritis sp. nov., isolated from scleractinian coral Porites lutea.</title>
        <authorList>
            <person name="Zhang G."/>
            <person name="Wei Q."/>
            <person name="Cai L."/>
        </authorList>
    </citation>
    <scope>NUCLEOTIDE SEQUENCE</scope>
    <source>
        <strain evidence="7">E7-10</strain>
    </source>
</reference>
<organism evidence="7 8">
    <name type="scientific">Hoeflea poritis</name>
    <dbReference type="NCBI Taxonomy" id="2993659"/>
    <lineage>
        <taxon>Bacteria</taxon>
        <taxon>Pseudomonadati</taxon>
        <taxon>Pseudomonadota</taxon>
        <taxon>Alphaproteobacteria</taxon>
        <taxon>Hyphomicrobiales</taxon>
        <taxon>Rhizobiaceae</taxon>
        <taxon>Hoeflea</taxon>
    </lineage>
</organism>
<evidence type="ECO:0000256" key="2">
    <source>
        <dbReference type="ARBA" id="ARBA00005417"/>
    </source>
</evidence>
<comment type="caution">
    <text evidence="7">The sequence shown here is derived from an EMBL/GenBank/DDBJ whole genome shotgun (WGS) entry which is preliminary data.</text>
</comment>
<keyword evidence="5 7" id="KW-0067">ATP-binding</keyword>
<dbReference type="InterPro" id="IPR003593">
    <property type="entry name" value="AAA+_ATPase"/>
</dbReference>
<dbReference type="PANTHER" id="PTHR43875">
    <property type="entry name" value="MALTODEXTRIN IMPORT ATP-BINDING PROTEIN MSMX"/>
    <property type="match status" value="1"/>
</dbReference>
<dbReference type="SUPFAM" id="SSF52540">
    <property type="entry name" value="P-loop containing nucleoside triphosphate hydrolases"/>
    <property type="match status" value="1"/>
</dbReference>
<dbReference type="Proteomes" id="UP001148313">
    <property type="component" value="Unassembled WGS sequence"/>
</dbReference>
<gene>
    <name evidence="7" type="ORF">OOZ53_10490</name>
</gene>
<dbReference type="EMBL" id="JAPJZH010000005">
    <property type="protein sequence ID" value="MDA4845779.1"/>
    <property type="molecule type" value="Genomic_DNA"/>
</dbReference>
<evidence type="ECO:0000259" key="6">
    <source>
        <dbReference type="PROSITE" id="PS50893"/>
    </source>
</evidence>
<evidence type="ECO:0000256" key="3">
    <source>
        <dbReference type="ARBA" id="ARBA00022448"/>
    </source>
</evidence>
<keyword evidence="3" id="KW-0813">Transport</keyword>
<evidence type="ECO:0000313" key="8">
    <source>
        <dbReference type="Proteomes" id="UP001148313"/>
    </source>
</evidence>
<name>A0ABT4VM33_9HYPH</name>
<evidence type="ECO:0000313" key="7">
    <source>
        <dbReference type="EMBL" id="MDA4845779.1"/>
    </source>
</evidence>
<dbReference type="Pfam" id="PF08402">
    <property type="entry name" value="TOBE_2"/>
    <property type="match status" value="1"/>
</dbReference>
<evidence type="ECO:0000256" key="5">
    <source>
        <dbReference type="ARBA" id="ARBA00022840"/>
    </source>
</evidence>
<dbReference type="GO" id="GO:0005524">
    <property type="term" value="F:ATP binding"/>
    <property type="evidence" value="ECO:0007669"/>
    <property type="project" value="UniProtKB-KW"/>
</dbReference>
<dbReference type="Gene3D" id="2.40.50.100">
    <property type="match status" value="1"/>
</dbReference>
<dbReference type="Gene3D" id="3.40.50.300">
    <property type="entry name" value="P-loop containing nucleotide triphosphate hydrolases"/>
    <property type="match status" value="1"/>
</dbReference>
<dbReference type="InterPro" id="IPR027417">
    <property type="entry name" value="P-loop_NTPase"/>
</dbReference>
<dbReference type="PROSITE" id="PS00211">
    <property type="entry name" value="ABC_TRANSPORTER_1"/>
    <property type="match status" value="1"/>
</dbReference>
<keyword evidence="4" id="KW-0547">Nucleotide-binding</keyword>
<dbReference type="InterPro" id="IPR047641">
    <property type="entry name" value="ABC_transpr_MalK/UgpC-like"/>
</dbReference>
<keyword evidence="8" id="KW-1185">Reference proteome</keyword>
<evidence type="ECO:0000256" key="4">
    <source>
        <dbReference type="ARBA" id="ARBA00022741"/>
    </source>
</evidence>
<accession>A0ABT4VM33</accession>
<dbReference type="InterPro" id="IPR012340">
    <property type="entry name" value="NA-bd_OB-fold"/>
</dbReference>
<dbReference type="PROSITE" id="PS50893">
    <property type="entry name" value="ABC_TRANSPORTER_2"/>
    <property type="match status" value="1"/>
</dbReference>
<comment type="subcellular location">
    <subcellularLocation>
        <location evidence="1">Cell inner membrane</location>
        <topology evidence="1">Peripheral membrane protein</topology>
    </subcellularLocation>
</comment>
<dbReference type="Gene3D" id="2.40.50.140">
    <property type="entry name" value="Nucleic acid-binding proteins"/>
    <property type="match status" value="1"/>
</dbReference>
<protein>
    <submittedName>
        <fullName evidence="7">ABC transporter ATP-binding protein</fullName>
    </submittedName>
</protein>
<feature type="domain" description="ABC transporter" evidence="6">
    <location>
        <begin position="21"/>
        <end position="251"/>
    </location>
</feature>
<dbReference type="Pfam" id="PF00005">
    <property type="entry name" value="ABC_tran"/>
    <property type="match status" value="1"/>
</dbReference>
<dbReference type="SUPFAM" id="SSF50331">
    <property type="entry name" value="MOP-like"/>
    <property type="match status" value="1"/>
</dbReference>
<evidence type="ECO:0000256" key="1">
    <source>
        <dbReference type="ARBA" id="ARBA00004417"/>
    </source>
</evidence>